<protein>
    <submittedName>
        <fullName evidence="4">Molecular chaperone DnaK</fullName>
    </submittedName>
</protein>
<feature type="compositionally biased region" description="Polar residues" evidence="3">
    <location>
        <begin position="149"/>
        <end position="162"/>
    </location>
</feature>
<keyword evidence="1" id="KW-0547">Nucleotide-binding</keyword>
<dbReference type="InterPro" id="IPR043129">
    <property type="entry name" value="ATPase_NBD"/>
</dbReference>
<dbReference type="EMBL" id="AUZZ01005064">
    <property type="protein sequence ID" value="EQD51038.1"/>
    <property type="molecule type" value="Genomic_DNA"/>
</dbReference>
<proteinExistence type="predicted"/>
<feature type="region of interest" description="Disordered" evidence="3">
    <location>
        <begin position="172"/>
        <end position="218"/>
    </location>
</feature>
<dbReference type="Pfam" id="PF00012">
    <property type="entry name" value="HSP70"/>
    <property type="match status" value="1"/>
</dbReference>
<dbReference type="InterPro" id="IPR029048">
    <property type="entry name" value="HSP70_C_sf"/>
</dbReference>
<dbReference type="GO" id="GO:0140662">
    <property type="term" value="F:ATP-dependent protein folding chaperone"/>
    <property type="evidence" value="ECO:0007669"/>
    <property type="project" value="InterPro"/>
</dbReference>
<dbReference type="FunFam" id="2.60.34.10:FF:000014">
    <property type="entry name" value="Chaperone protein DnaK HSP70"/>
    <property type="match status" value="1"/>
</dbReference>
<dbReference type="FunFam" id="1.20.1270.10:FF:000001">
    <property type="entry name" value="Molecular chaperone DnaK"/>
    <property type="match status" value="1"/>
</dbReference>
<dbReference type="InterPro" id="IPR013126">
    <property type="entry name" value="Hsp_70_fam"/>
</dbReference>
<dbReference type="Gene3D" id="3.30.420.40">
    <property type="match status" value="2"/>
</dbReference>
<reference evidence="4" key="2">
    <citation type="journal article" date="2014" name="ISME J.">
        <title>Microbial stratification in low pH oxic and suboxic macroscopic growths along an acid mine drainage.</title>
        <authorList>
            <person name="Mendez-Garcia C."/>
            <person name="Mesa V."/>
            <person name="Sprenger R.R."/>
            <person name="Richter M."/>
            <person name="Diez M.S."/>
            <person name="Solano J."/>
            <person name="Bargiela R."/>
            <person name="Golyshina O.V."/>
            <person name="Manteca A."/>
            <person name="Ramos J.L."/>
            <person name="Gallego J.R."/>
            <person name="Llorente I."/>
            <person name="Martins Dos Santos V.A."/>
            <person name="Jensen O.N."/>
            <person name="Pelaez A.I."/>
            <person name="Sanchez J."/>
            <person name="Ferrer M."/>
        </authorList>
    </citation>
    <scope>NUCLEOTIDE SEQUENCE</scope>
</reference>
<feature type="non-terminal residue" evidence="4">
    <location>
        <position position="218"/>
    </location>
</feature>
<accession>T1A2B7</accession>
<reference evidence="4" key="1">
    <citation type="submission" date="2013-08" db="EMBL/GenBank/DDBJ databases">
        <authorList>
            <person name="Mendez C."/>
            <person name="Richter M."/>
            <person name="Ferrer M."/>
            <person name="Sanchez J."/>
        </authorList>
    </citation>
    <scope>NUCLEOTIDE SEQUENCE</scope>
</reference>
<dbReference type="Gene3D" id="2.60.34.10">
    <property type="entry name" value="Substrate Binding Domain Of DNAk, Chain A, domain 1"/>
    <property type="match status" value="1"/>
</dbReference>
<feature type="region of interest" description="Disordered" evidence="3">
    <location>
        <begin position="147"/>
        <end position="166"/>
    </location>
</feature>
<keyword evidence="2" id="KW-0067">ATP-binding</keyword>
<comment type="caution">
    <text evidence="4">The sequence shown here is derived from an EMBL/GenBank/DDBJ whole genome shotgun (WGS) entry which is preliminary data.</text>
</comment>
<dbReference type="GO" id="GO:0005524">
    <property type="term" value="F:ATP binding"/>
    <property type="evidence" value="ECO:0007669"/>
    <property type="project" value="UniProtKB-KW"/>
</dbReference>
<dbReference type="SUPFAM" id="SSF53067">
    <property type="entry name" value="Actin-like ATPase domain"/>
    <property type="match status" value="1"/>
</dbReference>
<evidence type="ECO:0000256" key="1">
    <source>
        <dbReference type="ARBA" id="ARBA00022741"/>
    </source>
</evidence>
<evidence type="ECO:0000256" key="3">
    <source>
        <dbReference type="SAM" id="MobiDB-lite"/>
    </source>
</evidence>
<evidence type="ECO:0000256" key="2">
    <source>
        <dbReference type="ARBA" id="ARBA00022840"/>
    </source>
</evidence>
<evidence type="ECO:0000313" key="4">
    <source>
        <dbReference type="EMBL" id="EQD51038.1"/>
    </source>
</evidence>
<organism evidence="4">
    <name type="scientific">mine drainage metagenome</name>
    <dbReference type="NCBI Taxonomy" id="410659"/>
    <lineage>
        <taxon>unclassified sequences</taxon>
        <taxon>metagenomes</taxon>
        <taxon>ecological metagenomes</taxon>
    </lineage>
</organism>
<dbReference type="SUPFAM" id="SSF100920">
    <property type="entry name" value="Heat shock protein 70kD (HSP70), peptide-binding domain"/>
    <property type="match status" value="1"/>
</dbReference>
<dbReference type="Gene3D" id="1.20.1270.10">
    <property type="match status" value="1"/>
</dbReference>
<dbReference type="PANTHER" id="PTHR19375">
    <property type="entry name" value="HEAT SHOCK PROTEIN 70KDA"/>
    <property type="match status" value="1"/>
</dbReference>
<dbReference type="InterPro" id="IPR029047">
    <property type="entry name" value="HSP70_peptide-bd_sf"/>
</dbReference>
<feature type="compositionally biased region" description="Basic and acidic residues" evidence="3">
    <location>
        <begin position="203"/>
        <end position="218"/>
    </location>
</feature>
<dbReference type="PRINTS" id="PR00301">
    <property type="entry name" value="HEATSHOCK70"/>
</dbReference>
<gene>
    <name evidence="4" type="ORF">B2A_07078</name>
</gene>
<dbReference type="AlphaFoldDB" id="T1A2B7"/>
<feature type="compositionally biased region" description="Basic and acidic residues" evidence="3">
    <location>
        <begin position="172"/>
        <end position="192"/>
    </location>
</feature>
<sequence length="218" mass="23822">MPAIQDLVQSLTGKEPHKGVNPDEVVAVGAAVQAGVLKGEVKDVLLLDVTPLSLGIETKGGVMTKLIEKNTTIPTRRSEVFTTADDNQPSVEIHVLQGEREMAMYNKTLGKFQLVGLPPAPRGVPQIEVTFDIDANGIVHVSAKDRATNQEQSITISGQSSLSKDDIERMVKDAEAHSEDDRRRKEEAETRNNADTLVYQTEKLLKEQGEKISGPEKE</sequence>
<name>T1A2B7_9ZZZZ</name>